<dbReference type="Proteomes" id="UP000236732">
    <property type="component" value="Unassembled WGS sequence"/>
</dbReference>
<dbReference type="AlphaFoldDB" id="A0A1H6DZ92"/>
<organism evidence="3 4">
    <name type="scientific">Nonomuraea solani</name>
    <dbReference type="NCBI Taxonomy" id="1144553"/>
    <lineage>
        <taxon>Bacteria</taxon>
        <taxon>Bacillati</taxon>
        <taxon>Actinomycetota</taxon>
        <taxon>Actinomycetes</taxon>
        <taxon>Streptosporangiales</taxon>
        <taxon>Streptosporangiaceae</taxon>
        <taxon>Nonomuraea</taxon>
    </lineage>
</organism>
<keyword evidence="4" id="KW-1185">Reference proteome</keyword>
<dbReference type="SUPFAM" id="SSF52025">
    <property type="entry name" value="PA domain"/>
    <property type="match status" value="1"/>
</dbReference>
<protein>
    <recommendedName>
        <fullName evidence="2">PA domain-containing protein</fullName>
    </recommendedName>
</protein>
<evidence type="ECO:0000313" key="4">
    <source>
        <dbReference type="Proteomes" id="UP000236732"/>
    </source>
</evidence>
<dbReference type="InterPro" id="IPR003137">
    <property type="entry name" value="PA_domain"/>
</dbReference>
<dbReference type="EMBL" id="FNVT01000007">
    <property type="protein sequence ID" value="SEG90501.1"/>
    <property type="molecule type" value="Genomic_DNA"/>
</dbReference>
<evidence type="ECO:0000256" key="1">
    <source>
        <dbReference type="SAM" id="SignalP"/>
    </source>
</evidence>
<dbReference type="InterPro" id="IPR046450">
    <property type="entry name" value="PA_dom_sf"/>
</dbReference>
<keyword evidence="1" id="KW-0732">Signal</keyword>
<dbReference type="Pfam" id="PF02225">
    <property type="entry name" value="PA"/>
    <property type="match status" value="1"/>
</dbReference>
<feature type="chain" id="PRO_5009296349" description="PA domain-containing protein" evidence="1">
    <location>
        <begin position="36"/>
        <end position="908"/>
    </location>
</feature>
<feature type="domain" description="PA" evidence="2">
    <location>
        <begin position="471"/>
        <end position="543"/>
    </location>
</feature>
<dbReference type="RefSeq" id="WP_235030366.1">
    <property type="nucleotide sequence ID" value="NZ_FNVT01000007.1"/>
</dbReference>
<evidence type="ECO:0000313" key="3">
    <source>
        <dbReference type="EMBL" id="SEG90501.1"/>
    </source>
</evidence>
<name>A0A1H6DZ92_9ACTN</name>
<reference evidence="3 4" key="1">
    <citation type="submission" date="2016-10" db="EMBL/GenBank/DDBJ databases">
        <authorList>
            <person name="de Groot N.N."/>
        </authorList>
    </citation>
    <scope>NUCLEOTIDE SEQUENCE [LARGE SCALE GENOMIC DNA]</scope>
    <source>
        <strain evidence="3 4">CGMCC 4.7037</strain>
    </source>
</reference>
<feature type="signal peptide" evidence="1">
    <location>
        <begin position="1"/>
        <end position="35"/>
    </location>
</feature>
<sequence length="908" mass="97513">MLRGMGRMGRLRRGTVMAVTTAVAASLLSAPGAHATTAPPVTFTGDAASDEITLITGDRVRVRAVDGAHQAVTVTPAPRPDGSVPAFQVLESEDGVTVIPDDIAAQVPERLDAALFNVTELAGQDYGGTIPVIITYAGQAPEAAVTLESIGGVGVSLAAPAKLEPGVTKVWLDRETANGRLSAIIDGLEKAAAEKPAEAVKVAEAGGPVEAAVKRLTERYGTRFDCDSCPSTESQASAGEERVELRVRGIARDGRPGRGGFTVLNLDEGTLVGRVLPGDPAQPCTDAKNGSGTCLLVKPGTYSVLGHIFTMPATQPSTEGGKPLNESLVGDPEMEITRDTEVVLDAREAVEVEIETPDHVTKRNTGAAAALKWYRAGERGTVLRGGTTISPGGQIEERLFVQPTRQVTKGTFVVATRWRLKAPEITLTTPGVELSPQYVDPVQFSDFATEYPRLDGTRELTAVNAGRGGAEEIKALNLRGRLAVIRRTDGVPVSAQANAAAAAGAAMVALYSDRPGADVTTGGSKVKLAVPTVRLTHEEGLALIDRLGRLPAPVVAQGEPASPYVYDLYLREQGRVRDSLTYVVKTADLARIDTGYHTQLSDDVTVNETRFVFEPWDTTSISSNLPMAQAPRTRVDYVTPGADLRWSSSAIAPERHYNTMWPHPETPRVAVSSPEFRPYEAGERVTTTVFQQPLLPGVNPRNPLRREGDKLRVSMQGFVDAAGNYGDVYTSTFERGMKTDFRLYQGDDLLWRTEFLPSGSGTLTPGKATYRIEYDLTNEAEWAKMSTRTRGVWTFASERAAEPTVIPLLLATFDAPVDLKNRTSARTLEVKFRHQEGAAQSAVKDVTLEASYDDGATWLPAVLRDKGDRVYEATLTRPRPGFVSLRLKASDVNGNTVSQEVVRAYALS</sequence>
<gene>
    <name evidence="3" type="ORF">SAMN05444920_10744</name>
</gene>
<accession>A0A1H6DZ92</accession>
<evidence type="ECO:0000259" key="2">
    <source>
        <dbReference type="Pfam" id="PF02225"/>
    </source>
</evidence>
<dbReference type="Gene3D" id="3.50.30.30">
    <property type="match status" value="1"/>
</dbReference>
<proteinExistence type="predicted"/>